<feature type="compositionally biased region" description="Polar residues" evidence="1">
    <location>
        <begin position="77"/>
        <end position="113"/>
    </location>
</feature>
<keyword evidence="2" id="KW-0472">Membrane</keyword>
<reference evidence="5" key="1">
    <citation type="journal article" date="2019" name="Int. J. Syst. Evol. Microbiol.">
        <title>The Global Catalogue of Microorganisms (GCM) 10K type strain sequencing project: providing services to taxonomists for standard genome sequencing and annotation.</title>
        <authorList>
            <consortium name="The Broad Institute Genomics Platform"/>
            <consortium name="The Broad Institute Genome Sequencing Center for Infectious Disease"/>
            <person name="Wu L."/>
            <person name="Ma J."/>
        </authorList>
    </citation>
    <scope>NUCLEOTIDE SEQUENCE [LARGE SCALE GENOMIC DNA]</scope>
    <source>
        <strain evidence="5">CCM 8905</strain>
    </source>
</reference>
<sequence>MRFQKLGLLILSLLIVGWGIPTTARAADQSSGDVQQSHYSVTLTPPTTPTITTPSGSVSGGHDGDLVSGGGADDGNPGTTSKPVNTSASGGQGATASPATGSSPTNQTSKGRLPQTSEAWFGLGTMAGIILLLTVWIGFLTSRRKKTKS</sequence>
<evidence type="ECO:0000313" key="5">
    <source>
        <dbReference type="Proteomes" id="UP001596254"/>
    </source>
</evidence>
<feature type="transmembrane region" description="Helical" evidence="2">
    <location>
        <begin position="119"/>
        <end position="140"/>
    </location>
</feature>
<keyword evidence="2" id="KW-1133">Transmembrane helix</keyword>
<dbReference type="RefSeq" id="WP_164508781.1">
    <property type="nucleotide sequence ID" value="NZ_JBHSSK010000010.1"/>
</dbReference>
<feature type="signal peptide" evidence="3">
    <location>
        <begin position="1"/>
        <end position="26"/>
    </location>
</feature>
<organism evidence="4 5">
    <name type="scientific">Levilactobacillus tongjiangensis</name>
    <dbReference type="NCBI Taxonomy" id="2486023"/>
    <lineage>
        <taxon>Bacteria</taxon>
        <taxon>Bacillati</taxon>
        <taxon>Bacillota</taxon>
        <taxon>Bacilli</taxon>
        <taxon>Lactobacillales</taxon>
        <taxon>Lactobacillaceae</taxon>
        <taxon>Levilactobacillus</taxon>
    </lineage>
</organism>
<keyword evidence="2" id="KW-0812">Transmembrane</keyword>
<dbReference type="Proteomes" id="UP001596254">
    <property type="component" value="Unassembled WGS sequence"/>
</dbReference>
<feature type="chain" id="PRO_5045810805" evidence="3">
    <location>
        <begin position="27"/>
        <end position="149"/>
    </location>
</feature>
<dbReference type="EMBL" id="JBHSSK010000010">
    <property type="protein sequence ID" value="MFC6206713.1"/>
    <property type="molecule type" value="Genomic_DNA"/>
</dbReference>
<evidence type="ECO:0000256" key="2">
    <source>
        <dbReference type="SAM" id="Phobius"/>
    </source>
</evidence>
<comment type="caution">
    <text evidence="4">The sequence shown here is derived from an EMBL/GenBank/DDBJ whole genome shotgun (WGS) entry which is preliminary data.</text>
</comment>
<evidence type="ECO:0000313" key="4">
    <source>
        <dbReference type="EMBL" id="MFC6206713.1"/>
    </source>
</evidence>
<feature type="compositionally biased region" description="Low complexity" evidence="1">
    <location>
        <begin position="42"/>
        <end position="57"/>
    </location>
</feature>
<proteinExistence type="predicted"/>
<keyword evidence="3" id="KW-0732">Signal</keyword>
<name>A0ABW1SRJ2_9LACO</name>
<feature type="compositionally biased region" description="Polar residues" evidence="1">
    <location>
        <begin position="28"/>
        <end position="41"/>
    </location>
</feature>
<evidence type="ECO:0000256" key="3">
    <source>
        <dbReference type="SAM" id="SignalP"/>
    </source>
</evidence>
<feature type="region of interest" description="Disordered" evidence="1">
    <location>
        <begin position="27"/>
        <end position="113"/>
    </location>
</feature>
<evidence type="ECO:0000256" key="1">
    <source>
        <dbReference type="SAM" id="MobiDB-lite"/>
    </source>
</evidence>
<gene>
    <name evidence="4" type="ORF">ACFP1G_04355</name>
</gene>
<accession>A0ABW1SRJ2</accession>
<dbReference type="NCBIfam" id="TIGR01167">
    <property type="entry name" value="LPXTG_anchor"/>
    <property type="match status" value="1"/>
</dbReference>
<protein>
    <submittedName>
        <fullName evidence="4">LPXTG cell wall anchor domain-containing protein</fullName>
    </submittedName>
</protein>
<keyword evidence="5" id="KW-1185">Reference proteome</keyword>